<sequence length="59" mass="7292">TGVLNQDRQRTDVDREFALLFMVFDENKSWYLEENIQYYYRSSEPLLRDAEFQKSNKMY</sequence>
<comment type="caution">
    <text evidence="1">The sequence shown here is derived from an EMBL/GenBank/DDBJ whole genome shotgun (WGS) entry which is preliminary data.</text>
</comment>
<proteinExistence type="predicted"/>
<feature type="non-terminal residue" evidence="1">
    <location>
        <position position="59"/>
    </location>
</feature>
<dbReference type="AlphaFoldDB" id="A0ABD0Q8I6"/>
<dbReference type="InterPro" id="IPR008972">
    <property type="entry name" value="Cupredoxin"/>
</dbReference>
<feature type="non-terminal residue" evidence="1">
    <location>
        <position position="1"/>
    </location>
</feature>
<dbReference type="Gene3D" id="2.60.40.420">
    <property type="entry name" value="Cupredoxins - blue copper proteins"/>
    <property type="match status" value="1"/>
</dbReference>
<evidence type="ECO:0008006" key="3">
    <source>
        <dbReference type="Google" id="ProtNLM"/>
    </source>
</evidence>
<evidence type="ECO:0000313" key="2">
    <source>
        <dbReference type="Proteomes" id="UP001529510"/>
    </source>
</evidence>
<accession>A0ABD0Q8I6</accession>
<keyword evidence="2" id="KW-1185">Reference proteome</keyword>
<name>A0ABD0Q8I6_CIRMR</name>
<dbReference type="SUPFAM" id="SSF49503">
    <property type="entry name" value="Cupredoxins"/>
    <property type="match status" value="1"/>
</dbReference>
<reference evidence="1 2" key="1">
    <citation type="submission" date="2024-05" db="EMBL/GenBank/DDBJ databases">
        <title>Genome sequencing and assembly of Indian major carp, Cirrhinus mrigala (Hamilton, 1822).</title>
        <authorList>
            <person name="Mohindra V."/>
            <person name="Chowdhury L.M."/>
            <person name="Lal K."/>
            <person name="Jena J.K."/>
        </authorList>
    </citation>
    <scope>NUCLEOTIDE SEQUENCE [LARGE SCALE GENOMIC DNA]</scope>
    <source>
        <strain evidence="1">CM1030</strain>
        <tissue evidence="1">Blood</tissue>
    </source>
</reference>
<evidence type="ECO:0000313" key="1">
    <source>
        <dbReference type="EMBL" id="KAL0182522.1"/>
    </source>
</evidence>
<organism evidence="1 2">
    <name type="scientific">Cirrhinus mrigala</name>
    <name type="common">Mrigala</name>
    <dbReference type="NCBI Taxonomy" id="683832"/>
    <lineage>
        <taxon>Eukaryota</taxon>
        <taxon>Metazoa</taxon>
        <taxon>Chordata</taxon>
        <taxon>Craniata</taxon>
        <taxon>Vertebrata</taxon>
        <taxon>Euteleostomi</taxon>
        <taxon>Actinopterygii</taxon>
        <taxon>Neopterygii</taxon>
        <taxon>Teleostei</taxon>
        <taxon>Ostariophysi</taxon>
        <taxon>Cypriniformes</taxon>
        <taxon>Cyprinidae</taxon>
        <taxon>Labeoninae</taxon>
        <taxon>Labeonini</taxon>
        <taxon>Cirrhinus</taxon>
    </lineage>
</organism>
<gene>
    <name evidence="1" type="ORF">M9458_021897</name>
</gene>
<protein>
    <recommendedName>
        <fullName evidence="3">Coagulation factor V</fullName>
    </recommendedName>
</protein>
<dbReference type="Proteomes" id="UP001529510">
    <property type="component" value="Unassembled WGS sequence"/>
</dbReference>
<dbReference type="EMBL" id="JAMKFB020000010">
    <property type="protein sequence ID" value="KAL0182522.1"/>
    <property type="molecule type" value="Genomic_DNA"/>
</dbReference>